<keyword evidence="3" id="KW-1185">Reference proteome</keyword>
<sequence>MRKLKILKSLIDFIFIVYSFMVPFLAIGIPLIFFVTEQGSFKIMGLDFNVGTSIISKVFVAIFLLVYVLVYNAIYKFRVVLTEFVRTKMFSEKVITNLKGTGNLLLISGVLMIVARIGLKLTTTSTINFDFGIGAHYLSICFGLFFLVLSEVFRVSKELKQENDLTI</sequence>
<keyword evidence="1" id="KW-0812">Transmembrane</keyword>
<reference evidence="2 3" key="1">
    <citation type="submission" date="2018-09" db="EMBL/GenBank/DDBJ databases">
        <title>Insights into the microbiota of Asian seabass (Lates calcarifer) with tenacibaculosis symptoms and description of sp. nov. Tenacibaculum singaporense.</title>
        <authorList>
            <person name="Miyake S."/>
            <person name="Soh M."/>
            <person name="Azman M.N."/>
            <person name="Ngoh S.Y."/>
            <person name="Orban L."/>
        </authorList>
    </citation>
    <scope>NUCLEOTIDE SEQUENCE [LARGE SCALE GENOMIC DNA]</scope>
    <source>
        <strain evidence="2 3">DSM 106434</strain>
    </source>
</reference>
<gene>
    <name evidence="2" type="ORF">D6T69_00890</name>
</gene>
<dbReference type="RefSeq" id="WP_125066012.1">
    <property type="nucleotide sequence ID" value="NZ_CP032548.1"/>
</dbReference>
<evidence type="ECO:0000256" key="1">
    <source>
        <dbReference type="SAM" id="Phobius"/>
    </source>
</evidence>
<evidence type="ECO:0000313" key="3">
    <source>
        <dbReference type="Proteomes" id="UP000274593"/>
    </source>
</evidence>
<feature type="transmembrane region" description="Helical" evidence="1">
    <location>
        <begin position="54"/>
        <end position="75"/>
    </location>
</feature>
<dbReference type="Proteomes" id="UP000274593">
    <property type="component" value="Chromosome"/>
</dbReference>
<feature type="transmembrane region" description="Helical" evidence="1">
    <location>
        <begin position="131"/>
        <end position="153"/>
    </location>
</feature>
<feature type="transmembrane region" description="Helical" evidence="1">
    <location>
        <begin position="12"/>
        <end position="34"/>
    </location>
</feature>
<keyword evidence="1" id="KW-0472">Membrane</keyword>
<dbReference type="Pfam" id="PF11188">
    <property type="entry name" value="DUF2975"/>
    <property type="match status" value="1"/>
</dbReference>
<feature type="transmembrane region" description="Helical" evidence="1">
    <location>
        <begin position="96"/>
        <end position="119"/>
    </location>
</feature>
<proteinExistence type="predicted"/>
<evidence type="ECO:0000313" key="2">
    <source>
        <dbReference type="EMBL" id="AZJ34160.1"/>
    </source>
</evidence>
<keyword evidence="1" id="KW-1133">Transmembrane helix</keyword>
<organism evidence="2 3">
    <name type="scientific">Tenacibaculum singaporense</name>
    <dbReference type="NCBI Taxonomy" id="2358479"/>
    <lineage>
        <taxon>Bacteria</taxon>
        <taxon>Pseudomonadati</taxon>
        <taxon>Bacteroidota</taxon>
        <taxon>Flavobacteriia</taxon>
        <taxon>Flavobacteriales</taxon>
        <taxon>Flavobacteriaceae</taxon>
        <taxon>Tenacibaculum</taxon>
    </lineage>
</organism>
<protein>
    <submittedName>
        <fullName evidence="2">DUF2975 domain-containing protein</fullName>
    </submittedName>
</protein>
<accession>A0A3Q8RND7</accession>
<dbReference type="AlphaFoldDB" id="A0A3Q8RND7"/>
<dbReference type="InterPro" id="IPR021354">
    <property type="entry name" value="DUF2975"/>
</dbReference>
<dbReference type="KEGG" id="tsig:D6T69_00890"/>
<dbReference type="EMBL" id="CP032548">
    <property type="protein sequence ID" value="AZJ34160.1"/>
    <property type="molecule type" value="Genomic_DNA"/>
</dbReference>
<name>A0A3Q8RND7_9FLAO</name>